<evidence type="ECO:0000313" key="2">
    <source>
        <dbReference type="Proteomes" id="UP001221519"/>
    </source>
</evidence>
<geneLocation type="plasmid" evidence="1 2">
    <name>unnamed1</name>
</geneLocation>
<proteinExistence type="predicted"/>
<gene>
    <name evidence="1" type="ORF">PUW25_26450</name>
</gene>
<sequence>MALIKRTANEVLSDAMTILSRNTPITNYKPGAIARALLESMKDEFPNLYDFAEETLNMGFLSKADDEYLDLIGALFSYPRRMVETVNSDGSITTAPLDKETYRYEISQQVLVAASGNYAALRLIILTVPGVADCIGKEYTHGTGSFSFTIIPQYGFSLSQIMAGVEDAIDKTKCFGIRPNIVFPASVNLELRLQISFSDLATTSEREQIRISLRGELIKYFGNFDLGQGFVYNDFVQQVMDIDRKVADFTVQKFYLNDEPALLTNQSILEDELLTPIDIVIE</sequence>
<dbReference type="RefSeq" id="WP_274338707.1">
    <property type="nucleotide sequence ID" value="NZ_CP118109.1"/>
</dbReference>
<protein>
    <recommendedName>
        <fullName evidence="3">Baseplate protein J-like domain-containing protein</fullName>
    </recommendedName>
</protein>
<organism evidence="1 2">
    <name type="scientific">Paenibacillus urinalis</name>
    <dbReference type="NCBI Taxonomy" id="521520"/>
    <lineage>
        <taxon>Bacteria</taxon>
        <taxon>Bacillati</taxon>
        <taxon>Bacillota</taxon>
        <taxon>Bacilli</taxon>
        <taxon>Bacillales</taxon>
        <taxon>Paenibacillaceae</taxon>
        <taxon>Paenibacillus</taxon>
    </lineage>
</organism>
<accession>A0ABY7XJZ8</accession>
<evidence type="ECO:0008006" key="3">
    <source>
        <dbReference type="Google" id="ProtNLM"/>
    </source>
</evidence>
<reference evidence="1 2" key="1">
    <citation type="submission" date="2023-02" db="EMBL/GenBank/DDBJ databases">
        <title>Pathogen: clinical or host-associated sample.</title>
        <authorList>
            <person name="Hergert J."/>
            <person name="Casey R."/>
            <person name="Wagner J."/>
            <person name="Young E.L."/>
            <person name="Oakeson K.F."/>
        </authorList>
    </citation>
    <scope>NUCLEOTIDE SEQUENCE [LARGE SCALE GENOMIC DNA]</scope>
    <source>
        <strain evidence="1 2">2022CK-00829</strain>
        <plasmid evidence="1 2">unnamed1</plasmid>
    </source>
</reference>
<name>A0ABY7XJZ8_9BACL</name>
<keyword evidence="2" id="KW-1185">Reference proteome</keyword>
<keyword evidence="1" id="KW-0614">Plasmid</keyword>
<dbReference type="Proteomes" id="UP001221519">
    <property type="component" value="Plasmid unnamed1"/>
</dbReference>
<evidence type="ECO:0000313" key="1">
    <source>
        <dbReference type="EMBL" id="WDI05114.1"/>
    </source>
</evidence>
<dbReference type="EMBL" id="CP118109">
    <property type="protein sequence ID" value="WDI05114.1"/>
    <property type="molecule type" value="Genomic_DNA"/>
</dbReference>